<dbReference type="Pfam" id="PF00717">
    <property type="entry name" value="Peptidase_S24"/>
    <property type="match status" value="1"/>
</dbReference>
<keyword evidence="2" id="KW-0378">Hydrolase</keyword>
<dbReference type="GO" id="GO:0016020">
    <property type="term" value="C:membrane"/>
    <property type="evidence" value="ECO:0007669"/>
    <property type="project" value="InterPro"/>
</dbReference>
<name>A0A147I079_9SPHN</name>
<organism evidence="7 8">
    <name type="scientific">Sphingomonas endophytica</name>
    <dbReference type="NCBI Taxonomy" id="869719"/>
    <lineage>
        <taxon>Bacteria</taxon>
        <taxon>Pseudomonadati</taxon>
        <taxon>Pseudomonadota</taxon>
        <taxon>Alphaproteobacteria</taxon>
        <taxon>Sphingomonadales</taxon>
        <taxon>Sphingomonadaceae</taxon>
        <taxon>Sphingomonas</taxon>
    </lineage>
</organism>
<dbReference type="SUPFAM" id="SSF51306">
    <property type="entry name" value="LexA/Signal peptidase"/>
    <property type="match status" value="1"/>
</dbReference>
<dbReference type="GO" id="GO:0006508">
    <property type="term" value="P:proteolysis"/>
    <property type="evidence" value="ECO:0007669"/>
    <property type="project" value="UniProtKB-KW"/>
</dbReference>
<comment type="caution">
    <text evidence="7">The sequence shown here is derived from an EMBL/GenBank/DDBJ whole genome shotgun (WGS) entry which is preliminary data.</text>
</comment>
<protein>
    <recommendedName>
        <fullName evidence="6">Peptidase S24/S26A/S26B/S26C domain-containing protein</fullName>
    </recommendedName>
</protein>
<dbReference type="InterPro" id="IPR015927">
    <property type="entry name" value="Peptidase_S24_S26A/B/C"/>
</dbReference>
<dbReference type="Gene3D" id="2.10.109.10">
    <property type="entry name" value="Umud Fragment, subunit A"/>
    <property type="match status" value="1"/>
</dbReference>
<dbReference type="InterPro" id="IPR039418">
    <property type="entry name" value="LexA-like"/>
</dbReference>
<dbReference type="RefSeq" id="WP_058756141.1">
    <property type="nucleotide sequence ID" value="NZ_LDTB01000047.1"/>
</dbReference>
<dbReference type="OrthoDB" id="528805at2"/>
<evidence type="ECO:0000256" key="3">
    <source>
        <dbReference type="ARBA" id="ARBA00023015"/>
    </source>
</evidence>
<dbReference type="InterPro" id="IPR036286">
    <property type="entry name" value="LexA/Signal_pep-like_sf"/>
</dbReference>
<evidence type="ECO:0000313" key="7">
    <source>
        <dbReference type="EMBL" id="KTT70765.1"/>
    </source>
</evidence>
<reference evidence="7 8" key="1">
    <citation type="journal article" date="2016" name="Front. Microbiol.">
        <title>Genomic Resource of Rice Seed Associated Bacteria.</title>
        <authorList>
            <person name="Midha S."/>
            <person name="Bansal K."/>
            <person name="Sharma S."/>
            <person name="Kumar N."/>
            <person name="Patil P.P."/>
            <person name="Chaudhry V."/>
            <person name="Patil P.B."/>
        </authorList>
    </citation>
    <scope>NUCLEOTIDE SEQUENCE [LARGE SCALE GENOMIC DNA]</scope>
    <source>
        <strain evidence="7 8">NS334</strain>
    </source>
</reference>
<dbReference type="CDD" id="cd06529">
    <property type="entry name" value="S24_LexA-like"/>
    <property type="match status" value="1"/>
</dbReference>
<dbReference type="GO" id="GO:0004252">
    <property type="term" value="F:serine-type endopeptidase activity"/>
    <property type="evidence" value="ECO:0007669"/>
    <property type="project" value="InterPro"/>
</dbReference>
<keyword evidence="4" id="KW-0238">DNA-binding</keyword>
<evidence type="ECO:0000256" key="4">
    <source>
        <dbReference type="ARBA" id="ARBA00023125"/>
    </source>
</evidence>
<feature type="domain" description="Peptidase S24/S26A/S26B/S26C" evidence="6">
    <location>
        <begin position="83"/>
        <end position="198"/>
    </location>
</feature>
<dbReference type="GO" id="GO:0003677">
    <property type="term" value="F:DNA binding"/>
    <property type="evidence" value="ECO:0007669"/>
    <property type="project" value="UniProtKB-KW"/>
</dbReference>
<keyword evidence="5" id="KW-0804">Transcription</keyword>
<evidence type="ECO:0000256" key="2">
    <source>
        <dbReference type="ARBA" id="ARBA00022801"/>
    </source>
</evidence>
<dbReference type="Proteomes" id="UP000074310">
    <property type="component" value="Unassembled WGS sequence"/>
</dbReference>
<gene>
    <name evidence="7" type="ORF">NS334_11695</name>
</gene>
<keyword evidence="3" id="KW-0805">Transcription regulation</keyword>
<keyword evidence="8" id="KW-1185">Reference proteome</keyword>
<evidence type="ECO:0000259" key="6">
    <source>
        <dbReference type="Pfam" id="PF00717"/>
    </source>
</evidence>
<evidence type="ECO:0000256" key="5">
    <source>
        <dbReference type="ARBA" id="ARBA00023163"/>
    </source>
</evidence>
<dbReference type="PANTHER" id="PTHR40661">
    <property type="match status" value="1"/>
</dbReference>
<dbReference type="PANTHER" id="PTHR40661:SF3">
    <property type="entry name" value="FELS-1 PROPHAGE TRANSCRIPTIONAL REGULATOR"/>
    <property type="match status" value="1"/>
</dbReference>
<accession>A0A147I079</accession>
<evidence type="ECO:0000313" key="8">
    <source>
        <dbReference type="Proteomes" id="UP000074310"/>
    </source>
</evidence>
<keyword evidence="1" id="KW-0645">Protease</keyword>
<dbReference type="PROSITE" id="PS00501">
    <property type="entry name" value="SPASE_I_1"/>
    <property type="match status" value="1"/>
</dbReference>
<dbReference type="PATRIC" id="fig|869719.3.peg.2284"/>
<sequence length="205" mass="22032">MEATPQQALIEAARARGVALSALSRMLGRNQAYLGQFVNRGSPRVLPERERRLLADFLGIDERLLGAPAPVADDVAVPWLAVTAAAGTGRVPEDRLLRAEPLSRAALRAAGIAPADASLIGVRGESMAPTLLDGDRLLVDRGAREPVAGGAIYVLRRGEEVAVKRLIPHGDGVEIRSDNPLWPVERVAWADIVVIGRARLLQRRL</sequence>
<proteinExistence type="predicted"/>
<dbReference type="InterPro" id="IPR019756">
    <property type="entry name" value="Pept_S26A_signal_pept_1_Ser-AS"/>
</dbReference>
<evidence type="ECO:0000256" key="1">
    <source>
        <dbReference type="ARBA" id="ARBA00022670"/>
    </source>
</evidence>
<dbReference type="AlphaFoldDB" id="A0A147I079"/>
<dbReference type="EMBL" id="LDTB01000047">
    <property type="protein sequence ID" value="KTT70765.1"/>
    <property type="molecule type" value="Genomic_DNA"/>
</dbReference>